<sequence>MSGLVQSLAEGSDEPNDSIPLLNVRELPLRKVMDYCEHHVDREASPISIPIIKDTIEEVVDEWDVRYLEEMTCQTLCDVITTASYLDVAPLVELLQAKIAFELMKKTPSHIALMMRKALAPKLCPAPQQPMQTFASKLPCDLLLTTLAYLPLRLLADLPGDVWGRLATYYTHLVIDCADPRSRDFFDRLPFQRALEWGMTLAHLERITVRQMTGAWGEEVWVGVVEGQASGHTSERPAKSVESIAFETVPVSSTAPCRSLLIPPLPPLPSHAHPSLPDLKTLTGVGISHTKTIDRRGWKMKALERVEGNMVTRDNTSFGTVLGGGQGLPRDVMLTFIATSESLAHLDVAMRMQNLADVVSAMSPAAVAGLKTLGPLLLAPLRRATPNDNDDWALLDQVKDMLRQHGSSLTSIKATLSAIGIQRGPRYLFPTLSALHRLNAAAGSTPQTLTLDFPDLEACYVDRREGPLSFSLPFIDPLLPPNTSGVFADSMSRLASVIPSVHWRIPSNPQTLAALDTPTEDEKRLASTFTFSKATVVSVRCDALPDNGPAPIPAILPHLPLDAHPNATRLEIHSGNRRGVVELLAAKMPALGEVMGVLKAIGPDKKLTKVEVCVDGLGEGGLQWGEEKEQLPEIEQLECFVVPDITGESLRASAEAAATTVGSLMKLRAIHKATVGFLGVPSRRKKATAEAFERQISTGSSDGFSVTMQMAPAGKEPSVSLTASRPP</sequence>
<keyword evidence="3" id="KW-1185">Reference proteome</keyword>
<dbReference type="InterPro" id="IPR036296">
    <property type="entry name" value="SKP1-like_dim_sf"/>
</dbReference>
<name>A0A0G4EH65_VITBC</name>
<evidence type="ECO:0000313" key="2">
    <source>
        <dbReference type="EMBL" id="CEL94714.1"/>
    </source>
</evidence>
<dbReference type="PhylomeDB" id="A0A0G4EH65"/>
<dbReference type="VEuPathDB" id="CryptoDB:Vbra_7387"/>
<proteinExistence type="predicted"/>
<dbReference type="InterPro" id="IPR011333">
    <property type="entry name" value="SKP1/BTB/POZ_sf"/>
</dbReference>
<dbReference type="Proteomes" id="UP000041254">
    <property type="component" value="Unassembled WGS sequence"/>
</dbReference>
<protein>
    <recommendedName>
        <fullName evidence="4">SKP1 component POZ domain-containing protein</fullName>
    </recommendedName>
</protein>
<dbReference type="InterPro" id="IPR016897">
    <property type="entry name" value="SKP1"/>
</dbReference>
<dbReference type="STRING" id="1169540.A0A0G4EH65"/>
<dbReference type="GO" id="GO:0006511">
    <property type="term" value="P:ubiquitin-dependent protein catabolic process"/>
    <property type="evidence" value="ECO:0007669"/>
    <property type="project" value="InterPro"/>
</dbReference>
<evidence type="ECO:0008006" key="4">
    <source>
        <dbReference type="Google" id="ProtNLM"/>
    </source>
</evidence>
<dbReference type="EMBL" id="CDMY01000225">
    <property type="protein sequence ID" value="CEL94714.1"/>
    <property type="molecule type" value="Genomic_DNA"/>
</dbReference>
<dbReference type="InParanoid" id="A0A0G4EH65"/>
<evidence type="ECO:0000256" key="1">
    <source>
        <dbReference type="SAM" id="MobiDB-lite"/>
    </source>
</evidence>
<dbReference type="AlphaFoldDB" id="A0A0G4EH65"/>
<accession>A0A0G4EH65</accession>
<feature type="region of interest" description="Disordered" evidence="1">
    <location>
        <begin position="703"/>
        <end position="727"/>
    </location>
</feature>
<evidence type="ECO:0000313" key="3">
    <source>
        <dbReference type="Proteomes" id="UP000041254"/>
    </source>
</evidence>
<organism evidence="2 3">
    <name type="scientific">Vitrella brassicaformis (strain CCMP3155)</name>
    <dbReference type="NCBI Taxonomy" id="1169540"/>
    <lineage>
        <taxon>Eukaryota</taxon>
        <taxon>Sar</taxon>
        <taxon>Alveolata</taxon>
        <taxon>Colpodellida</taxon>
        <taxon>Vitrellaceae</taxon>
        <taxon>Vitrella</taxon>
    </lineage>
</organism>
<reference evidence="2 3" key="1">
    <citation type="submission" date="2014-11" db="EMBL/GenBank/DDBJ databases">
        <authorList>
            <person name="Zhu J."/>
            <person name="Qi W."/>
            <person name="Song R."/>
        </authorList>
    </citation>
    <scope>NUCLEOTIDE SEQUENCE [LARGE SCALE GENOMIC DNA]</scope>
</reference>
<dbReference type="Gene3D" id="3.30.710.10">
    <property type="entry name" value="Potassium Channel Kv1.1, Chain A"/>
    <property type="match status" value="1"/>
</dbReference>
<dbReference type="SUPFAM" id="SSF81382">
    <property type="entry name" value="Skp1 dimerisation domain-like"/>
    <property type="match status" value="1"/>
</dbReference>
<gene>
    <name evidence="2" type="ORF">Vbra_7387</name>
</gene>
<dbReference type="PANTHER" id="PTHR11165">
    <property type="entry name" value="SKP1"/>
    <property type="match status" value="1"/>
</dbReference>